<protein>
    <submittedName>
        <fullName evidence="1">Uncharacterized protein</fullName>
    </submittedName>
</protein>
<name>A0ABX0ANQ3_9GAMM</name>
<dbReference type="EMBL" id="WSFC01000038">
    <property type="protein sequence ID" value="NDL04669.1"/>
    <property type="molecule type" value="Genomic_DNA"/>
</dbReference>
<dbReference type="Proteomes" id="UP000466619">
    <property type="component" value="Unassembled WGS sequence"/>
</dbReference>
<evidence type="ECO:0000313" key="1">
    <source>
        <dbReference type="EMBL" id="NDL04669.1"/>
    </source>
</evidence>
<dbReference type="RefSeq" id="WP_162120616.1">
    <property type="nucleotide sequence ID" value="NZ_CAWNYH010000035.1"/>
</dbReference>
<reference evidence="1 2" key="1">
    <citation type="submission" date="2019-12" db="EMBL/GenBank/DDBJ databases">
        <title>Engineering Photorhabdus to improve their lethality against agricultural pests.</title>
        <authorList>
            <person name="Machado R.A.R."/>
        </authorList>
    </citation>
    <scope>NUCLEOTIDE SEQUENCE [LARGE SCALE GENOMIC DNA]</scope>
    <source>
        <strain evidence="1 2">M-CN4</strain>
    </source>
</reference>
<proteinExistence type="predicted"/>
<comment type="caution">
    <text evidence="1">The sequence shown here is derived from an EMBL/GenBank/DDBJ whole genome shotgun (WGS) entry which is preliminary data.</text>
</comment>
<organism evidence="1 2">
    <name type="scientific">Photorhabdus bodei</name>
    <dbReference type="NCBI Taxonomy" id="2029681"/>
    <lineage>
        <taxon>Bacteria</taxon>
        <taxon>Pseudomonadati</taxon>
        <taxon>Pseudomonadota</taxon>
        <taxon>Gammaproteobacteria</taxon>
        <taxon>Enterobacterales</taxon>
        <taxon>Morganellaceae</taxon>
        <taxon>Photorhabdus</taxon>
    </lineage>
</organism>
<dbReference type="GeneID" id="88808799"/>
<accession>A0ABX0ANQ3</accession>
<sequence>MLSQWTYDNSKISVLHSTDNTPPSAVTIELDPISAAVPDKSRENKRNNK</sequence>
<evidence type="ECO:0000313" key="2">
    <source>
        <dbReference type="Proteomes" id="UP000466619"/>
    </source>
</evidence>
<keyword evidence="2" id="KW-1185">Reference proteome</keyword>
<gene>
    <name evidence="1" type="ORF">GPY48_16055</name>
</gene>